<evidence type="ECO:0000313" key="2">
    <source>
        <dbReference type="Proteomes" id="UP000199488"/>
    </source>
</evidence>
<dbReference type="Gene3D" id="1.20.120.330">
    <property type="entry name" value="Nucleotidyltransferases domain 2"/>
    <property type="match status" value="1"/>
</dbReference>
<gene>
    <name evidence="1" type="ORF">SAMN05421781_0515</name>
</gene>
<name>A0A1H2QY53_9BACI</name>
<dbReference type="Proteomes" id="UP000199488">
    <property type="component" value="Unassembled WGS sequence"/>
</dbReference>
<dbReference type="AlphaFoldDB" id="A0A1H2QY53"/>
<dbReference type="EMBL" id="FNNC01000001">
    <property type="protein sequence ID" value="SDW12093.1"/>
    <property type="molecule type" value="Genomic_DNA"/>
</dbReference>
<sequence length="134" mass="15884">MSLKEKVEKNLKAAELLESEGLYNASCNRFYYHVYQKFLHLNQEYLGYSYDKERGSSHVALTNYYKSKMHNYAFSNFKERARVNDLPSTLNAIKKYREIADYEEDDISAKDINSLRKKVARFNELHNIVLKNLK</sequence>
<evidence type="ECO:0008006" key="3">
    <source>
        <dbReference type="Google" id="ProtNLM"/>
    </source>
</evidence>
<proteinExistence type="predicted"/>
<dbReference type="RefSeq" id="WP_091610741.1">
    <property type="nucleotide sequence ID" value="NZ_FNNC01000001.1"/>
</dbReference>
<organism evidence="1 2">
    <name type="scientific">Marinococcus luteus</name>
    <dbReference type="NCBI Taxonomy" id="1122204"/>
    <lineage>
        <taxon>Bacteria</taxon>
        <taxon>Bacillati</taxon>
        <taxon>Bacillota</taxon>
        <taxon>Bacilli</taxon>
        <taxon>Bacillales</taxon>
        <taxon>Bacillaceae</taxon>
        <taxon>Marinococcus</taxon>
    </lineage>
</organism>
<reference evidence="1 2" key="1">
    <citation type="submission" date="2016-10" db="EMBL/GenBank/DDBJ databases">
        <authorList>
            <person name="de Groot N.N."/>
        </authorList>
    </citation>
    <scope>NUCLEOTIDE SEQUENCE [LARGE SCALE GENOMIC DNA]</scope>
    <source>
        <strain evidence="1 2">DSM 23126</strain>
    </source>
</reference>
<evidence type="ECO:0000313" key="1">
    <source>
        <dbReference type="EMBL" id="SDW12093.1"/>
    </source>
</evidence>
<keyword evidence="2" id="KW-1185">Reference proteome</keyword>
<accession>A0A1H2QY53</accession>
<protein>
    <recommendedName>
        <fullName evidence="3">HEPN domain-containing protein</fullName>
    </recommendedName>
</protein>
<dbReference type="STRING" id="1122204.SAMN05421781_0515"/>